<organism evidence="3 4">
    <name type="scientific">Asterophora parasitica</name>
    <dbReference type="NCBI Taxonomy" id="117018"/>
    <lineage>
        <taxon>Eukaryota</taxon>
        <taxon>Fungi</taxon>
        <taxon>Dikarya</taxon>
        <taxon>Basidiomycota</taxon>
        <taxon>Agaricomycotina</taxon>
        <taxon>Agaricomycetes</taxon>
        <taxon>Agaricomycetidae</taxon>
        <taxon>Agaricales</taxon>
        <taxon>Tricholomatineae</taxon>
        <taxon>Lyophyllaceae</taxon>
        <taxon>Asterophora</taxon>
    </lineage>
</organism>
<dbReference type="AlphaFoldDB" id="A0A9P7K6S1"/>
<gene>
    <name evidence="3" type="ORF">DXG03_008552</name>
</gene>
<keyword evidence="4" id="KW-1185">Reference proteome</keyword>
<evidence type="ECO:0000313" key="4">
    <source>
        <dbReference type="Proteomes" id="UP000775547"/>
    </source>
</evidence>
<sequence>MFPTRSILQWLTMFFVLLLSQQNLLSAAAHPIASHFAFEQSSVRPRGVAVDAGPPIQIQAPKAPPPPKAPAKIETPIAKPNR</sequence>
<feature type="region of interest" description="Disordered" evidence="1">
    <location>
        <begin position="53"/>
        <end position="82"/>
    </location>
</feature>
<protein>
    <submittedName>
        <fullName evidence="3">Uncharacterized protein</fullName>
    </submittedName>
</protein>
<evidence type="ECO:0000256" key="1">
    <source>
        <dbReference type="SAM" id="MobiDB-lite"/>
    </source>
</evidence>
<feature type="compositionally biased region" description="Low complexity" evidence="1">
    <location>
        <begin position="70"/>
        <end position="82"/>
    </location>
</feature>
<dbReference type="EMBL" id="JABCKV010000705">
    <property type="protein sequence ID" value="KAG5640466.1"/>
    <property type="molecule type" value="Genomic_DNA"/>
</dbReference>
<feature type="signal peptide" evidence="2">
    <location>
        <begin position="1"/>
        <end position="29"/>
    </location>
</feature>
<evidence type="ECO:0000256" key="2">
    <source>
        <dbReference type="SAM" id="SignalP"/>
    </source>
</evidence>
<reference evidence="3" key="2">
    <citation type="submission" date="2021-10" db="EMBL/GenBank/DDBJ databases">
        <title>Phylogenomics reveals ancestral predisposition of the termite-cultivated fungus Termitomyces towards a domesticated lifestyle.</title>
        <authorList>
            <person name="Auxier B."/>
            <person name="Grum-Grzhimaylo A."/>
            <person name="Cardenas M.E."/>
            <person name="Lodge J.D."/>
            <person name="Laessoe T."/>
            <person name="Pedersen O."/>
            <person name="Smith M.E."/>
            <person name="Kuyper T.W."/>
            <person name="Franco-Molano E.A."/>
            <person name="Baroni T.J."/>
            <person name="Aanen D.K."/>
        </authorList>
    </citation>
    <scope>NUCLEOTIDE SEQUENCE</scope>
    <source>
        <strain evidence="3">AP01</strain>
        <tissue evidence="3">Mycelium</tissue>
    </source>
</reference>
<dbReference type="Proteomes" id="UP000775547">
    <property type="component" value="Unassembled WGS sequence"/>
</dbReference>
<proteinExistence type="predicted"/>
<comment type="caution">
    <text evidence="3">The sequence shown here is derived from an EMBL/GenBank/DDBJ whole genome shotgun (WGS) entry which is preliminary data.</text>
</comment>
<evidence type="ECO:0000313" key="3">
    <source>
        <dbReference type="EMBL" id="KAG5640466.1"/>
    </source>
</evidence>
<accession>A0A9P7K6S1</accession>
<name>A0A9P7K6S1_9AGAR</name>
<reference evidence="3" key="1">
    <citation type="submission" date="2020-07" db="EMBL/GenBank/DDBJ databases">
        <authorList>
            <person name="Nieuwenhuis M."/>
            <person name="Van De Peppel L.J.J."/>
        </authorList>
    </citation>
    <scope>NUCLEOTIDE SEQUENCE</scope>
    <source>
        <strain evidence="3">AP01</strain>
        <tissue evidence="3">Mycelium</tissue>
    </source>
</reference>
<keyword evidence="2" id="KW-0732">Signal</keyword>
<feature type="chain" id="PRO_5040281697" evidence="2">
    <location>
        <begin position="30"/>
        <end position="82"/>
    </location>
</feature>